<reference evidence="8 9" key="1">
    <citation type="submission" date="2019-12" db="EMBL/GenBank/DDBJ databases">
        <authorList>
            <person name="Alioto T."/>
            <person name="Alioto T."/>
            <person name="Gomez Garrido J."/>
        </authorList>
    </citation>
    <scope>NUCLEOTIDE SEQUENCE [LARGE SCALE GENOMIC DNA]</scope>
</reference>
<keyword evidence="4 6" id="KW-1133">Transmembrane helix</keyword>
<evidence type="ECO:0000313" key="8">
    <source>
        <dbReference type="EMBL" id="CAA2956541.1"/>
    </source>
</evidence>
<keyword evidence="9" id="KW-1185">Reference proteome</keyword>
<feature type="transmembrane region" description="Helical" evidence="6">
    <location>
        <begin position="184"/>
        <end position="201"/>
    </location>
</feature>
<dbReference type="PANTHER" id="PTHR12665">
    <property type="entry name" value="ORMDL PROTEINS"/>
    <property type="match status" value="1"/>
</dbReference>
<proteinExistence type="inferred from homology"/>
<accession>A0A8S0PWX1</accession>
<sequence>MRRLGKRSDPKEYLGCSWIEDKNIVLSFVAGSHHKLDDKFLLSFPRSTEVKAKETKYRDMLSIQEEEMEETGGVHSEKLALAFSLIRYPQTPRSIRIVKNLKMCEHCHRVANRSLRRMGVTYQCFHWKKGTLFADDQGIYNRLTWWEQIENGKQLTPNRKLLTVAPVVLYLIASHTIGYQHPMLFFNTLAVFILVVAKFPHMHKVRIFGIIADQ</sequence>
<evidence type="ECO:0000256" key="5">
    <source>
        <dbReference type="ARBA" id="ARBA00023136"/>
    </source>
</evidence>
<dbReference type="AlphaFoldDB" id="A0A8S0PWX1"/>
<dbReference type="GO" id="GO:0005789">
    <property type="term" value="C:endoplasmic reticulum membrane"/>
    <property type="evidence" value="ECO:0007669"/>
    <property type="project" value="InterPro"/>
</dbReference>
<dbReference type="OrthoDB" id="1932233at2759"/>
<dbReference type="GO" id="GO:0008270">
    <property type="term" value="F:zinc ion binding"/>
    <property type="evidence" value="ECO:0007669"/>
    <property type="project" value="InterPro"/>
</dbReference>
<evidence type="ECO:0000313" key="9">
    <source>
        <dbReference type="Proteomes" id="UP000594638"/>
    </source>
</evidence>
<evidence type="ECO:0000256" key="4">
    <source>
        <dbReference type="ARBA" id="ARBA00022989"/>
    </source>
</evidence>
<dbReference type="InterPro" id="IPR032867">
    <property type="entry name" value="DYW_dom"/>
</dbReference>
<evidence type="ECO:0000256" key="2">
    <source>
        <dbReference type="ARBA" id="ARBA00006643"/>
    </source>
</evidence>
<organism evidence="8 9">
    <name type="scientific">Olea europaea subsp. europaea</name>
    <dbReference type="NCBI Taxonomy" id="158383"/>
    <lineage>
        <taxon>Eukaryota</taxon>
        <taxon>Viridiplantae</taxon>
        <taxon>Streptophyta</taxon>
        <taxon>Embryophyta</taxon>
        <taxon>Tracheophyta</taxon>
        <taxon>Spermatophyta</taxon>
        <taxon>Magnoliopsida</taxon>
        <taxon>eudicotyledons</taxon>
        <taxon>Gunneridae</taxon>
        <taxon>Pentapetalae</taxon>
        <taxon>asterids</taxon>
        <taxon>lamiids</taxon>
        <taxon>Lamiales</taxon>
        <taxon>Oleaceae</taxon>
        <taxon>Oleeae</taxon>
        <taxon>Olea</taxon>
    </lineage>
</organism>
<evidence type="ECO:0000256" key="6">
    <source>
        <dbReference type="SAM" id="Phobius"/>
    </source>
</evidence>
<dbReference type="InterPro" id="IPR007203">
    <property type="entry name" value="ORMDL"/>
</dbReference>
<feature type="domain" description="DYW" evidence="7">
    <location>
        <begin position="62"/>
        <end position="112"/>
    </location>
</feature>
<evidence type="ECO:0000256" key="1">
    <source>
        <dbReference type="ARBA" id="ARBA00004141"/>
    </source>
</evidence>
<dbReference type="Proteomes" id="UP000594638">
    <property type="component" value="Unassembled WGS sequence"/>
</dbReference>
<comment type="caution">
    <text evidence="8">The sequence shown here is derived from an EMBL/GenBank/DDBJ whole genome shotgun (WGS) entry which is preliminary data.</text>
</comment>
<dbReference type="Pfam" id="PF04061">
    <property type="entry name" value="ORMDL"/>
    <property type="match status" value="1"/>
</dbReference>
<feature type="transmembrane region" description="Helical" evidence="6">
    <location>
        <begin position="161"/>
        <end position="178"/>
    </location>
</feature>
<comment type="subcellular location">
    <subcellularLocation>
        <location evidence="1">Membrane</location>
        <topology evidence="1">Multi-pass membrane protein</topology>
    </subcellularLocation>
</comment>
<dbReference type="Pfam" id="PF14432">
    <property type="entry name" value="DYW_deaminase"/>
    <property type="match status" value="1"/>
</dbReference>
<dbReference type="EMBL" id="CACTIH010000190">
    <property type="protein sequence ID" value="CAA2956541.1"/>
    <property type="molecule type" value="Genomic_DNA"/>
</dbReference>
<evidence type="ECO:0000256" key="3">
    <source>
        <dbReference type="ARBA" id="ARBA00022692"/>
    </source>
</evidence>
<dbReference type="Gramene" id="OE9A082336T1">
    <property type="protein sequence ID" value="OE9A082336C1"/>
    <property type="gene ID" value="OE9A082336"/>
</dbReference>
<keyword evidence="5 6" id="KW-0472">Membrane</keyword>
<protein>
    <submittedName>
        <fullName evidence="8">ORM1 3</fullName>
    </submittedName>
</protein>
<gene>
    <name evidence="8" type="ORF">OLEA9_A082336</name>
</gene>
<keyword evidence="3 6" id="KW-0812">Transmembrane</keyword>
<name>A0A8S0PWX1_OLEEU</name>
<evidence type="ECO:0000259" key="7">
    <source>
        <dbReference type="Pfam" id="PF14432"/>
    </source>
</evidence>
<comment type="similarity">
    <text evidence="2">Belongs to the PPR family. PCMP-H subfamily.</text>
</comment>